<protein>
    <submittedName>
        <fullName evidence="1">Uncharacterized protein</fullName>
    </submittedName>
</protein>
<reference evidence="2" key="1">
    <citation type="journal article" date="2016" name="Nature">
        <title>The genome of the seagrass Zostera marina reveals angiosperm adaptation to the sea.</title>
        <authorList>
            <person name="Olsen J.L."/>
            <person name="Rouze P."/>
            <person name="Verhelst B."/>
            <person name="Lin Y.-C."/>
            <person name="Bayer T."/>
            <person name="Collen J."/>
            <person name="Dattolo E."/>
            <person name="De Paoli E."/>
            <person name="Dittami S."/>
            <person name="Maumus F."/>
            <person name="Michel G."/>
            <person name="Kersting A."/>
            <person name="Lauritano C."/>
            <person name="Lohaus R."/>
            <person name="Toepel M."/>
            <person name="Tonon T."/>
            <person name="Vanneste K."/>
            <person name="Amirebrahimi M."/>
            <person name="Brakel J."/>
            <person name="Bostroem C."/>
            <person name="Chovatia M."/>
            <person name="Grimwood J."/>
            <person name="Jenkins J.W."/>
            <person name="Jueterbock A."/>
            <person name="Mraz A."/>
            <person name="Stam W.T."/>
            <person name="Tice H."/>
            <person name="Bornberg-Bauer E."/>
            <person name="Green P.J."/>
            <person name="Pearson G.A."/>
            <person name="Procaccini G."/>
            <person name="Duarte C.M."/>
            <person name="Schmutz J."/>
            <person name="Reusch T.B.H."/>
            <person name="Van de Peer Y."/>
        </authorList>
    </citation>
    <scope>NUCLEOTIDE SEQUENCE [LARGE SCALE GENOMIC DNA]</scope>
    <source>
        <strain evidence="2">cv. Finnish</strain>
    </source>
</reference>
<dbReference type="OrthoDB" id="509361at2759"/>
<name>A0A0K9P4C6_ZOSMR</name>
<comment type="caution">
    <text evidence="1">The sequence shown here is derived from an EMBL/GenBank/DDBJ whole genome shotgun (WGS) entry which is preliminary data.</text>
</comment>
<dbReference type="InterPro" id="IPR040320">
    <property type="entry name" value="At4g37920-like"/>
</dbReference>
<organism evidence="1 2">
    <name type="scientific">Zostera marina</name>
    <name type="common">Eelgrass</name>
    <dbReference type="NCBI Taxonomy" id="29655"/>
    <lineage>
        <taxon>Eukaryota</taxon>
        <taxon>Viridiplantae</taxon>
        <taxon>Streptophyta</taxon>
        <taxon>Embryophyta</taxon>
        <taxon>Tracheophyta</taxon>
        <taxon>Spermatophyta</taxon>
        <taxon>Magnoliopsida</taxon>
        <taxon>Liliopsida</taxon>
        <taxon>Zosteraceae</taxon>
        <taxon>Zostera</taxon>
    </lineage>
</organism>
<sequence length="178" mass="19981">MASLIAYKKNDPYLMELGNTCLAAVQAYDISSENMEALDTAELKFQDIMNSPNLDVACKKIDSLAEKRQLDSALMLMLTKAWSGAKESNMMKDEVKDVLYHLYMTARGNLDQLVPKEIRILKHILTLEDPEEQMSALEDAFKPDEYSKGAVGSLNGDSLYTTPEQLWIHIASVEKEVS</sequence>
<evidence type="ECO:0000313" key="1">
    <source>
        <dbReference type="EMBL" id="KMZ63844.1"/>
    </source>
</evidence>
<evidence type="ECO:0000313" key="2">
    <source>
        <dbReference type="Proteomes" id="UP000036987"/>
    </source>
</evidence>
<dbReference type="PANTHER" id="PTHR31755:SF3">
    <property type="entry name" value="EXOCYST COMPLEX COMPONENT SEC6"/>
    <property type="match status" value="1"/>
</dbReference>
<keyword evidence="2" id="KW-1185">Reference proteome</keyword>
<proteinExistence type="predicted"/>
<dbReference type="PANTHER" id="PTHR31755">
    <property type="entry name" value="FOLATE RECEPTOR-LIKE"/>
    <property type="match status" value="1"/>
</dbReference>
<gene>
    <name evidence="1" type="ORF">ZOSMA_394G00020</name>
</gene>
<dbReference type="EMBL" id="LFYR01001201">
    <property type="protein sequence ID" value="KMZ63844.1"/>
    <property type="molecule type" value="Genomic_DNA"/>
</dbReference>
<dbReference type="AlphaFoldDB" id="A0A0K9P4C6"/>
<accession>A0A0K9P4C6</accession>
<dbReference type="Proteomes" id="UP000036987">
    <property type="component" value="Unassembled WGS sequence"/>
</dbReference>